<evidence type="ECO:0000313" key="2">
    <source>
        <dbReference type="EMBL" id="KAF5394146.1"/>
    </source>
</evidence>
<proteinExistence type="predicted"/>
<organism evidence="2 3">
    <name type="scientific">Paragonimus heterotremus</name>
    <dbReference type="NCBI Taxonomy" id="100268"/>
    <lineage>
        <taxon>Eukaryota</taxon>
        <taxon>Metazoa</taxon>
        <taxon>Spiralia</taxon>
        <taxon>Lophotrochozoa</taxon>
        <taxon>Platyhelminthes</taxon>
        <taxon>Trematoda</taxon>
        <taxon>Digenea</taxon>
        <taxon>Plagiorchiida</taxon>
        <taxon>Troglotremata</taxon>
        <taxon>Troglotrematidae</taxon>
        <taxon>Paragonimus</taxon>
    </lineage>
</organism>
<accession>A0A8J4WCB6</accession>
<dbReference type="OrthoDB" id="2134133at2759"/>
<dbReference type="EMBL" id="LUCH01020437">
    <property type="protein sequence ID" value="KAF5394146.1"/>
    <property type="molecule type" value="Genomic_DNA"/>
</dbReference>
<feature type="compositionally biased region" description="Polar residues" evidence="1">
    <location>
        <begin position="313"/>
        <end position="335"/>
    </location>
</feature>
<keyword evidence="3" id="KW-1185">Reference proteome</keyword>
<name>A0A8J4WCB6_9TREM</name>
<dbReference type="Proteomes" id="UP000748531">
    <property type="component" value="Unassembled WGS sequence"/>
</dbReference>
<protein>
    <submittedName>
        <fullName evidence="2">Uncharacterized protein</fullName>
    </submittedName>
</protein>
<sequence length="335" mass="38069">MTVTDQNDLTAPFLNFQTRTKAAKTLHGRKQLSGMSPCKPHVLKTETNSTVGRTQPWRSSNNEYFISRPCVITCAANHIRPPSIRSDSLELPTENLHKQQSTVSEQEYTKESSVSEWLLQCNNASLNSKDEETVINESIEMNRTHLQLETTEALSATYLHADTKSQTCFAQQFVTWPSSSCSVNSKYNERLFLDPVPIKITESHNFVRSTASISKIPRDELNKFPTNGDITSQGRRSTKMTQYSQYAESIDRPSGSKLEKTCNQETDWTSISSSEWGDDICEFDRLQSRRVQQMFEDIDHMLFEKQEPLGLRSTVTPSSAQSRKSCKNRNTGKFV</sequence>
<dbReference type="AlphaFoldDB" id="A0A8J4WCB6"/>
<evidence type="ECO:0000313" key="3">
    <source>
        <dbReference type="Proteomes" id="UP000748531"/>
    </source>
</evidence>
<evidence type="ECO:0000256" key="1">
    <source>
        <dbReference type="SAM" id="MobiDB-lite"/>
    </source>
</evidence>
<reference evidence="2" key="1">
    <citation type="submission" date="2019-05" db="EMBL/GenBank/DDBJ databases">
        <title>Annotation for the trematode Paragonimus heterotremus.</title>
        <authorList>
            <person name="Choi Y.-J."/>
        </authorList>
    </citation>
    <scope>NUCLEOTIDE SEQUENCE</scope>
    <source>
        <strain evidence="2">LC</strain>
    </source>
</reference>
<comment type="caution">
    <text evidence="2">The sequence shown here is derived from an EMBL/GenBank/DDBJ whole genome shotgun (WGS) entry which is preliminary data.</text>
</comment>
<feature type="region of interest" description="Disordered" evidence="1">
    <location>
        <begin position="312"/>
        <end position="335"/>
    </location>
</feature>
<gene>
    <name evidence="2" type="ORF">PHET_12156</name>
</gene>